<name>A0ABU7XA64_9FIRM</name>
<dbReference type="SUPFAM" id="SSF143011">
    <property type="entry name" value="RelE-like"/>
    <property type="match status" value="1"/>
</dbReference>
<accession>A0ABU7XA64</accession>
<dbReference type="Gene3D" id="3.30.2310.20">
    <property type="entry name" value="RelE-like"/>
    <property type="match status" value="1"/>
</dbReference>
<protein>
    <submittedName>
        <fullName evidence="1">Type II toxin-antitoxin system RelE/ParE family toxin</fullName>
    </submittedName>
</protein>
<sequence>MTKLLLSKSSQKFIKKLKDKNLKNKIKEGLDKIIDDYNVGQRKIGDLKNFWSLDIFYNKTNYEICYELIEDDGLIIIVVMIGTRENFYKELKRYIKD</sequence>
<dbReference type="Pfam" id="PF15781">
    <property type="entry name" value="ParE-like_toxin"/>
    <property type="match status" value="1"/>
</dbReference>
<keyword evidence="2" id="KW-1185">Reference proteome</keyword>
<gene>
    <name evidence="1" type="ORF">PV361_01405</name>
</gene>
<proteinExistence type="predicted"/>
<dbReference type="RefSeq" id="WP_332086672.1">
    <property type="nucleotide sequence ID" value="NZ_JARBCY010000013.1"/>
</dbReference>
<dbReference type="EMBL" id="JARBCY010000013">
    <property type="protein sequence ID" value="MEF3317358.1"/>
    <property type="molecule type" value="Genomic_DNA"/>
</dbReference>
<comment type="caution">
    <text evidence="1">The sequence shown here is derived from an EMBL/GenBank/DDBJ whole genome shotgun (WGS) entry which is preliminary data.</text>
</comment>
<organism evidence="1 2">
    <name type="scientific">Peptoniphilus grossensis</name>
    <dbReference type="NCBI Taxonomy" id="1465756"/>
    <lineage>
        <taxon>Bacteria</taxon>
        <taxon>Bacillati</taxon>
        <taxon>Bacillota</taxon>
        <taxon>Tissierellia</taxon>
        <taxon>Tissierellales</taxon>
        <taxon>Peptoniphilaceae</taxon>
        <taxon>Peptoniphilus</taxon>
    </lineage>
</organism>
<evidence type="ECO:0000313" key="2">
    <source>
        <dbReference type="Proteomes" id="UP001328425"/>
    </source>
</evidence>
<evidence type="ECO:0000313" key="1">
    <source>
        <dbReference type="EMBL" id="MEF3317358.1"/>
    </source>
</evidence>
<dbReference type="InterPro" id="IPR035093">
    <property type="entry name" value="RelE/ParE_toxin_dom_sf"/>
</dbReference>
<dbReference type="InterPro" id="IPR031552">
    <property type="entry name" value="ParE-like_toxin"/>
</dbReference>
<dbReference type="Proteomes" id="UP001328425">
    <property type="component" value="Unassembled WGS sequence"/>
</dbReference>
<reference evidence="1 2" key="1">
    <citation type="submission" date="2022-11" db="EMBL/GenBank/DDBJ databases">
        <title>The First Case of Preauricular Fistular Abscess Caused by Peptoniphilus grossensis.</title>
        <authorList>
            <person name="Byun J.-H."/>
        </authorList>
    </citation>
    <scope>NUCLEOTIDE SEQUENCE [LARGE SCALE GENOMIC DNA]</scope>
    <source>
        <strain evidence="1 2">GYB008</strain>
    </source>
</reference>